<dbReference type="PANTHER" id="PTHR16296">
    <property type="entry name" value="UNCHARACTERIZED HYPOTHALAMUS PROTEIN HT007"/>
    <property type="match status" value="1"/>
</dbReference>
<comment type="subcellular location">
    <subcellularLocation>
        <location evidence="1">Mitochondrion membrane</location>
        <topology evidence="1">Multi-pass membrane protein</topology>
    </subcellularLocation>
</comment>
<proteinExistence type="predicted"/>
<dbReference type="InterPro" id="IPR009801">
    <property type="entry name" value="TMEM126"/>
</dbReference>
<dbReference type="Pfam" id="PF07114">
    <property type="entry name" value="TMEM126"/>
    <property type="match status" value="1"/>
</dbReference>
<keyword evidence="5" id="KW-0472">Membrane</keyword>
<evidence type="ECO:0000313" key="7">
    <source>
        <dbReference type="RefSeq" id="XP_005102824.1"/>
    </source>
</evidence>
<dbReference type="Proteomes" id="UP000694888">
    <property type="component" value="Unplaced"/>
</dbReference>
<reference evidence="7" key="1">
    <citation type="submission" date="2025-08" db="UniProtKB">
        <authorList>
            <consortium name="RefSeq"/>
        </authorList>
    </citation>
    <scope>IDENTIFICATION</scope>
</reference>
<evidence type="ECO:0000256" key="5">
    <source>
        <dbReference type="ARBA" id="ARBA00023136"/>
    </source>
</evidence>
<dbReference type="PANTHER" id="PTHR16296:SF2">
    <property type="entry name" value="TRANSMEMBRANE PROTEIN 126A"/>
    <property type="match status" value="1"/>
</dbReference>
<keyword evidence="2" id="KW-0812">Transmembrane</keyword>
<evidence type="ECO:0000313" key="6">
    <source>
        <dbReference type="Proteomes" id="UP000694888"/>
    </source>
</evidence>
<keyword evidence="3" id="KW-1133">Transmembrane helix</keyword>
<organism evidence="6 7">
    <name type="scientific">Aplysia californica</name>
    <name type="common">California sea hare</name>
    <dbReference type="NCBI Taxonomy" id="6500"/>
    <lineage>
        <taxon>Eukaryota</taxon>
        <taxon>Metazoa</taxon>
        <taxon>Spiralia</taxon>
        <taxon>Lophotrochozoa</taxon>
        <taxon>Mollusca</taxon>
        <taxon>Gastropoda</taxon>
        <taxon>Heterobranchia</taxon>
        <taxon>Euthyneura</taxon>
        <taxon>Tectipleura</taxon>
        <taxon>Aplysiida</taxon>
        <taxon>Aplysioidea</taxon>
        <taxon>Aplysiidae</taxon>
        <taxon>Aplysia</taxon>
    </lineage>
</organism>
<protein>
    <submittedName>
        <fullName evidence="7">Complex I assembly factor TMEM126B, mitochondrial</fullName>
    </submittedName>
</protein>
<evidence type="ECO:0000256" key="2">
    <source>
        <dbReference type="ARBA" id="ARBA00022692"/>
    </source>
</evidence>
<sequence>MTDQLHARRGQAMLRKRGDILPENAVPMTDDEVYEVQMKRIEQFKPESEVRAFKYGSFLVSANVAVSGVMISNIVRQNFNLGALRRGLTYGPALFIPSIISVGIHEMAVKRSILLGKEECPLCISLRSGVLQVASGVVYPYVLSILTCLPTARDYYTLPLPASKSGTSYFKLLKQVSPSKMTMLLLALSNMFVGMWMARRELQIFHKHFEKPPRQLEMPVDLDSN</sequence>
<accession>A0ABM0JW06</accession>
<evidence type="ECO:0000256" key="1">
    <source>
        <dbReference type="ARBA" id="ARBA00004225"/>
    </source>
</evidence>
<evidence type="ECO:0000256" key="4">
    <source>
        <dbReference type="ARBA" id="ARBA00023128"/>
    </source>
</evidence>
<dbReference type="GeneID" id="101850349"/>
<evidence type="ECO:0000256" key="3">
    <source>
        <dbReference type="ARBA" id="ARBA00022989"/>
    </source>
</evidence>
<name>A0ABM0JW06_APLCA</name>
<keyword evidence="6" id="KW-1185">Reference proteome</keyword>
<gene>
    <name evidence="7" type="primary">LOC101850349</name>
</gene>
<keyword evidence="4" id="KW-0496">Mitochondrion</keyword>
<dbReference type="RefSeq" id="XP_005102824.1">
    <property type="nucleotide sequence ID" value="XM_005102767.2"/>
</dbReference>